<dbReference type="EMBL" id="BLAL01000060">
    <property type="protein sequence ID" value="GES82441.1"/>
    <property type="molecule type" value="Genomic_DNA"/>
</dbReference>
<sequence>MIHTVNPATANNFPNSAIPANEEYGHRYISHLGRAICQCSRQQHQSLWGFQILDSYSFDETWVEIKFIIYFHTLPRIFLHFYIINFFYWFQVKEGRF</sequence>
<feature type="transmembrane region" description="Helical" evidence="1">
    <location>
        <begin position="67"/>
        <end position="90"/>
    </location>
</feature>
<accession>A0A8H3LB56</accession>
<comment type="caution">
    <text evidence="2">The sequence shown here is derived from an EMBL/GenBank/DDBJ whole genome shotgun (WGS) entry which is preliminary data.</text>
</comment>
<organism evidence="2 3">
    <name type="scientific">Rhizophagus clarus</name>
    <dbReference type="NCBI Taxonomy" id="94130"/>
    <lineage>
        <taxon>Eukaryota</taxon>
        <taxon>Fungi</taxon>
        <taxon>Fungi incertae sedis</taxon>
        <taxon>Mucoromycota</taxon>
        <taxon>Glomeromycotina</taxon>
        <taxon>Glomeromycetes</taxon>
        <taxon>Glomerales</taxon>
        <taxon>Glomeraceae</taxon>
        <taxon>Rhizophagus</taxon>
    </lineage>
</organism>
<keyword evidence="1" id="KW-0472">Membrane</keyword>
<evidence type="ECO:0000256" key="1">
    <source>
        <dbReference type="SAM" id="Phobius"/>
    </source>
</evidence>
<keyword evidence="1" id="KW-1133">Transmembrane helix</keyword>
<evidence type="ECO:0000313" key="3">
    <source>
        <dbReference type="Proteomes" id="UP000615446"/>
    </source>
</evidence>
<protein>
    <submittedName>
        <fullName evidence="2">Uncharacterized protein</fullName>
    </submittedName>
</protein>
<name>A0A8H3LB56_9GLOM</name>
<dbReference type="AlphaFoldDB" id="A0A8H3LB56"/>
<evidence type="ECO:0000313" key="2">
    <source>
        <dbReference type="EMBL" id="GES82441.1"/>
    </source>
</evidence>
<proteinExistence type="predicted"/>
<keyword evidence="1" id="KW-0812">Transmembrane</keyword>
<reference evidence="2" key="1">
    <citation type="submission" date="2019-10" db="EMBL/GenBank/DDBJ databases">
        <title>Conservation and host-specific expression of non-tandemly repeated heterogenous ribosome RNA gene in arbuscular mycorrhizal fungi.</title>
        <authorList>
            <person name="Maeda T."/>
            <person name="Kobayashi Y."/>
            <person name="Nakagawa T."/>
            <person name="Ezawa T."/>
            <person name="Yamaguchi K."/>
            <person name="Bino T."/>
            <person name="Nishimoto Y."/>
            <person name="Shigenobu S."/>
            <person name="Kawaguchi M."/>
        </authorList>
    </citation>
    <scope>NUCLEOTIDE SEQUENCE</scope>
    <source>
        <strain evidence="2">HR1</strain>
    </source>
</reference>
<gene>
    <name evidence="2" type="ORF">RCL2_000964800</name>
</gene>
<dbReference type="Proteomes" id="UP000615446">
    <property type="component" value="Unassembled WGS sequence"/>
</dbReference>